<dbReference type="RefSeq" id="WP_248943132.1">
    <property type="nucleotide sequence ID" value="NZ_JAKIKS010000195.1"/>
</dbReference>
<evidence type="ECO:0000313" key="3">
    <source>
        <dbReference type="EMBL" id="MCL1127695.1"/>
    </source>
</evidence>
<protein>
    <recommendedName>
        <fullName evidence="2">Thiamine pyrophosphate enzyme N-terminal TPP-binding domain-containing protein</fullName>
    </recommendedName>
</protein>
<dbReference type="PANTHER" id="PTHR18968">
    <property type="entry name" value="THIAMINE PYROPHOSPHATE ENZYMES"/>
    <property type="match status" value="1"/>
</dbReference>
<proteinExistence type="inferred from homology"/>
<evidence type="ECO:0000313" key="4">
    <source>
        <dbReference type="Proteomes" id="UP001203423"/>
    </source>
</evidence>
<evidence type="ECO:0000259" key="2">
    <source>
        <dbReference type="Pfam" id="PF02776"/>
    </source>
</evidence>
<dbReference type="CDD" id="cd07035">
    <property type="entry name" value="TPP_PYR_POX_like"/>
    <property type="match status" value="1"/>
</dbReference>
<dbReference type="EMBL" id="JAKIKS010000195">
    <property type="protein sequence ID" value="MCL1127695.1"/>
    <property type="molecule type" value="Genomic_DNA"/>
</dbReference>
<accession>A0ABT0LJR2</accession>
<comment type="similarity">
    <text evidence="1">Belongs to the TPP enzyme family.</text>
</comment>
<name>A0ABT0LJR2_9GAMM</name>
<dbReference type="InterPro" id="IPR012001">
    <property type="entry name" value="Thiamin_PyroP_enz_TPP-bd_dom"/>
</dbReference>
<dbReference type="Gene3D" id="3.40.50.970">
    <property type="match status" value="1"/>
</dbReference>
<dbReference type="Proteomes" id="UP001203423">
    <property type="component" value="Unassembled WGS sequence"/>
</dbReference>
<dbReference type="InterPro" id="IPR029061">
    <property type="entry name" value="THDP-binding"/>
</dbReference>
<dbReference type="Pfam" id="PF02776">
    <property type="entry name" value="TPP_enzyme_N"/>
    <property type="match status" value="1"/>
</dbReference>
<dbReference type="PANTHER" id="PTHR18968:SF13">
    <property type="entry name" value="ACETOLACTATE SYNTHASE CATALYTIC SUBUNIT, MITOCHONDRIAL"/>
    <property type="match status" value="1"/>
</dbReference>
<sequence length="273" mass="30194">MTDKRKKIILDAKQVGEALLELLALRDVEYFFAAGSGTDFPAIIEAYAKQKKHIKYPKAITAVHEIPALAMAHGYAMVSGKVPCIMLHTIVGGALGVMGVINAARAKIPIYVIAGRTAATEKGHRGSRSHIVHWGQESYDQGAMFREFVKWDYELKYPEQLETLIDRGLAISQSAPAGPIYLSLPVELSGQPFINQQAYKHPQLTPVTSSISDELSIKQATKALLEAINPIIVSRSRNGSHFSCPRRVIVNWGHRIKPQLHKFPTRPSITPRL</sequence>
<dbReference type="InterPro" id="IPR045229">
    <property type="entry name" value="TPP_enz"/>
</dbReference>
<organism evidence="3 4">
    <name type="scientific">Shewanella surugensis</name>
    <dbReference type="NCBI Taxonomy" id="212020"/>
    <lineage>
        <taxon>Bacteria</taxon>
        <taxon>Pseudomonadati</taxon>
        <taxon>Pseudomonadota</taxon>
        <taxon>Gammaproteobacteria</taxon>
        <taxon>Alteromonadales</taxon>
        <taxon>Shewanellaceae</taxon>
        <taxon>Shewanella</taxon>
    </lineage>
</organism>
<dbReference type="SUPFAM" id="SSF52518">
    <property type="entry name" value="Thiamin diphosphate-binding fold (THDP-binding)"/>
    <property type="match status" value="1"/>
</dbReference>
<reference evidence="3 4" key="1">
    <citation type="submission" date="2022-01" db="EMBL/GenBank/DDBJ databases">
        <title>Whole genome-based taxonomy of the Shewanellaceae.</title>
        <authorList>
            <person name="Martin-Rodriguez A.J."/>
        </authorList>
    </citation>
    <scope>NUCLEOTIDE SEQUENCE [LARGE SCALE GENOMIC DNA]</scope>
    <source>
        <strain evidence="3 4">DSM 17177</strain>
    </source>
</reference>
<keyword evidence="4" id="KW-1185">Reference proteome</keyword>
<gene>
    <name evidence="3" type="ORF">L2764_25280</name>
</gene>
<feature type="domain" description="Thiamine pyrophosphate enzyme N-terminal TPP-binding" evidence="2">
    <location>
        <begin position="14"/>
        <end position="132"/>
    </location>
</feature>
<comment type="caution">
    <text evidence="3">The sequence shown here is derived from an EMBL/GenBank/DDBJ whole genome shotgun (WGS) entry which is preliminary data.</text>
</comment>
<evidence type="ECO:0000256" key="1">
    <source>
        <dbReference type="ARBA" id="ARBA00007812"/>
    </source>
</evidence>